<keyword evidence="7" id="KW-1185">Reference proteome</keyword>
<feature type="transmembrane region" description="Helical" evidence="5">
    <location>
        <begin position="261"/>
        <end position="279"/>
    </location>
</feature>
<feature type="transmembrane region" description="Helical" evidence="5">
    <location>
        <begin position="390"/>
        <end position="409"/>
    </location>
</feature>
<feature type="transmembrane region" description="Helical" evidence="5">
    <location>
        <begin position="285"/>
        <end position="301"/>
    </location>
</feature>
<dbReference type="PANTHER" id="PTHR43652:SF2">
    <property type="entry name" value="BASIC AMINO ACID ANTIPORTER YFCC-RELATED"/>
    <property type="match status" value="1"/>
</dbReference>
<feature type="transmembrane region" description="Helical" evidence="5">
    <location>
        <begin position="122"/>
        <end position="144"/>
    </location>
</feature>
<dbReference type="PANTHER" id="PTHR43652">
    <property type="entry name" value="BASIC AMINO ACID ANTIPORTER YFCC-RELATED"/>
    <property type="match status" value="1"/>
</dbReference>
<feature type="transmembrane region" description="Helical" evidence="5">
    <location>
        <begin position="78"/>
        <end position="102"/>
    </location>
</feature>
<organism evidence="6 7">
    <name type="scientific">Ignavigranum ruoffiae</name>
    <dbReference type="NCBI Taxonomy" id="89093"/>
    <lineage>
        <taxon>Bacteria</taxon>
        <taxon>Bacillati</taxon>
        <taxon>Bacillota</taxon>
        <taxon>Bacilli</taxon>
        <taxon>Lactobacillales</taxon>
        <taxon>Aerococcaceae</taxon>
        <taxon>Ignavigranum</taxon>
    </lineage>
</organism>
<proteinExistence type="predicted"/>
<evidence type="ECO:0000313" key="7">
    <source>
        <dbReference type="Proteomes" id="UP000198833"/>
    </source>
</evidence>
<dbReference type="RefSeq" id="WP_200793412.1">
    <property type="nucleotide sequence ID" value="NZ_CP149446.1"/>
</dbReference>
<dbReference type="Pfam" id="PF00939">
    <property type="entry name" value="Na_sulph_symp"/>
    <property type="match status" value="1"/>
</dbReference>
<feature type="transmembrane region" description="Helical" evidence="5">
    <location>
        <begin position="210"/>
        <end position="233"/>
    </location>
</feature>
<evidence type="ECO:0000256" key="5">
    <source>
        <dbReference type="SAM" id="Phobius"/>
    </source>
</evidence>
<accession>A0A1H9BNP1</accession>
<feature type="transmembrane region" description="Helical" evidence="5">
    <location>
        <begin position="352"/>
        <end position="378"/>
    </location>
</feature>
<comment type="subcellular location">
    <subcellularLocation>
        <location evidence="1">Membrane</location>
        <topology evidence="1">Multi-pass membrane protein</topology>
    </subcellularLocation>
</comment>
<sequence>MNNIKVKPLAIVTLITLLLAWLNPLALTSSQNIVLAGLFFTVGVWATGAFHKTLACLFLLLVFILFGQTSPWTVVSFLWSDVILLIATTTLLSVGMMKAGIIDRFVESLFRRCSGNTLLLLLLPYVLGLIMIFLIPQAFARVIIIGTIFNQLLKDNDQASHKTKQFLVFNGFMAISMTYMFFNNGDIVLNGAALNFAGPEVQSVLTFERWFTLMSVPTLATCLLVLGLSYFLFRQEIQNFKPTMIVKPSQKSLEMSAQTKNILLLVMLVIIGCWMSESIHHLRPWIPASVGVILMFVLGVLKQEDLKSVNPHFLIFLITVFLIGKVLGQTGITGQLFEKLTTMIPETSSAFYLFLIIAVIMGLHICIGSAVATMSVTLPIMIPLLVNQGYQAEMITLMTYIIVNIHFLFPYHHATLMIGTAKGYYPDQYMLRFGLVMTVVIFAIFALLYFPWWHLMGIL</sequence>
<dbReference type="AlphaFoldDB" id="A0A1H9BNP1"/>
<keyword evidence="4 5" id="KW-0472">Membrane</keyword>
<evidence type="ECO:0000256" key="3">
    <source>
        <dbReference type="ARBA" id="ARBA00022989"/>
    </source>
</evidence>
<dbReference type="InterPro" id="IPR051679">
    <property type="entry name" value="DASS-Related_Transporters"/>
</dbReference>
<reference evidence="6 7" key="1">
    <citation type="submission" date="2016-10" db="EMBL/GenBank/DDBJ databases">
        <authorList>
            <person name="de Groot N.N."/>
        </authorList>
    </citation>
    <scope>NUCLEOTIDE SEQUENCE [LARGE SCALE GENOMIC DNA]</scope>
    <source>
        <strain evidence="6 7">DSM 15695</strain>
    </source>
</reference>
<evidence type="ECO:0000256" key="2">
    <source>
        <dbReference type="ARBA" id="ARBA00022692"/>
    </source>
</evidence>
<protein>
    <submittedName>
        <fullName evidence="6">Di-and tricarboxylate transporter</fullName>
    </submittedName>
</protein>
<dbReference type="EMBL" id="FOEN01000003">
    <property type="protein sequence ID" value="SEP90008.1"/>
    <property type="molecule type" value="Genomic_DNA"/>
</dbReference>
<keyword evidence="3 5" id="KW-1133">Transmembrane helix</keyword>
<evidence type="ECO:0000313" key="6">
    <source>
        <dbReference type="EMBL" id="SEP90008.1"/>
    </source>
</evidence>
<feature type="transmembrane region" description="Helical" evidence="5">
    <location>
        <begin position="429"/>
        <end position="450"/>
    </location>
</feature>
<dbReference type="Proteomes" id="UP000198833">
    <property type="component" value="Unassembled WGS sequence"/>
</dbReference>
<dbReference type="STRING" id="89093.SAMN04488558_10343"/>
<dbReference type="InterPro" id="IPR001898">
    <property type="entry name" value="SLC13A/DASS"/>
</dbReference>
<name>A0A1H9BNP1_9LACT</name>
<keyword evidence="2 5" id="KW-0812">Transmembrane</keyword>
<feature type="transmembrane region" description="Helical" evidence="5">
    <location>
        <begin position="165"/>
        <end position="182"/>
    </location>
</feature>
<dbReference type="GO" id="GO:0005886">
    <property type="term" value="C:plasma membrane"/>
    <property type="evidence" value="ECO:0007669"/>
    <property type="project" value="TreeGrafter"/>
</dbReference>
<feature type="transmembrane region" description="Helical" evidence="5">
    <location>
        <begin position="38"/>
        <end position="66"/>
    </location>
</feature>
<dbReference type="GO" id="GO:0022857">
    <property type="term" value="F:transmembrane transporter activity"/>
    <property type="evidence" value="ECO:0007669"/>
    <property type="project" value="InterPro"/>
</dbReference>
<feature type="transmembrane region" description="Helical" evidence="5">
    <location>
        <begin position="313"/>
        <end position="332"/>
    </location>
</feature>
<evidence type="ECO:0000256" key="1">
    <source>
        <dbReference type="ARBA" id="ARBA00004141"/>
    </source>
</evidence>
<evidence type="ECO:0000256" key="4">
    <source>
        <dbReference type="ARBA" id="ARBA00023136"/>
    </source>
</evidence>
<gene>
    <name evidence="6" type="ORF">SAMN04488558_10343</name>
</gene>